<keyword evidence="3 6" id="KW-0812">Transmembrane</keyword>
<gene>
    <name evidence="7" type="ORF">HND93_27315</name>
</gene>
<protein>
    <submittedName>
        <fullName evidence="7">Na/Pi cotransporter family protein</fullName>
    </submittedName>
</protein>
<feature type="transmembrane region" description="Helical" evidence="6">
    <location>
        <begin position="44"/>
        <end position="60"/>
    </location>
</feature>
<evidence type="ECO:0000256" key="4">
    <source>
        <dbReference type="ARBA" id="ARBA00022989"/>
    </source>
</evidence>
<dbReference type="Proteomes" id="UP000584642">
    <property type="component" value="Unassembled WGS sequence"/>
</dbReference>
<reference evidence="7 8" key="1">
    <citation type="submission" date="2020-05" db="EMBL/GenBank/DDBJ databases">
        <title>Azospirillum oleiclasticum sp. nov, a nitrogen-fixing and heavy crude oil-emulsifying bacterium isolated from the crude oil of Yumen Oilfield.</title>
        <authorList>
            <person name="Wu D."/>
            <person name="Cai M."/>
            <person name="Zhang X."/>
        </authorList>
    </citation>
    <scope>NUCLEOTIDE SEQUENCE [LARGE SCALE GENOMIC DNA]</scope>
    <source>
        <strain evidence="7 8">ROY-1-1-2</strain>
    </source>
</reference>
<feature type="transmembrane region" description="Helical" evidence="6">
    <location>
        <begin position="172"/>
        <end position="198"/>
    </location>
</feature>
<feature type="transmembrane region" description="Helical" evidence="6">
    <location>
        <begin position="210"/>
        <end position="227"/>
    </location>
</feature>
<evidence type="ECO:0000256" key="1">
    <source>
        <dbReference type="ARBA" id="ARBA00004651"/>
    </source>
</evidence>
<evidence type="ECO:0000256" key="6">
    <source>
        <dbReference type="SAM" id="Phobius"/>
    </source>
</evidence>
<feature type="transmembrane region" description="Helical" evidence="6">
    <location>
        <begin position="127"/>
        <end position="151"/>
    </location>
</feature>
<feature type="transmembrane region" description="Helical" evidence="6">
    <location>
        <begin position="289"/>
        <end position="310"/>
    </location>
</feature>
<dbReference type="PANTHER" id="PTHR10010">
    <property type="entry name" value="SOLUTE CARRIER FAMILY 34 SODIUM PHOSPHATE , MEMBER 2-RELATED"/>
    <property type="match status" value="1"/>
</dbReference>
<feature type="transmembrane region" description="Helical" evidence="6">
    <location>
        <begin position="97"/>
        <end position="121"/>
    </location>
</feature>
<evidence type="ECO:0000256" key="3">
    <source>
        <dbReference type="ARBA" id="ARBA00022692"/>
    </source>
</evidence>
<name>A0ABX2TH82_9PROT</name>
<feature type="transmembrane region" description="Helical" evidence="6">
    <location>
        <begin position="66"/>
        <end position="90"/>
    </location>
</feature>
<evidence type="ECO:0000256" key="5">
    <source>
        <dbReference type="ARBA" id="ARBA00023136"/>
    </source>
</evidence>
<dbReference type="NCBIfam" id="NF037997">
    <property type="entry name" value="Na_Pi_symport"/>
    <property type="match status" value="1"/>
</dbReference>
<feature type="transmembrane region" description="Helical" evidence="6">
    <location>
        <begin position="239"/>
        <end position="258"/>
    </location>
</feature>
<comment type="caution">
    <text evidence="7">The sequence shown here is derived from an EMBL/GenBank/DDBJ whole genome shotgun (WGS) entry which is preliminary data.</text>
</comment>
<dbReference type="EMBL" id="JABFDB010000027">
    <property type="protein sequence ID" value="NYZ23427.1"/>
    <property type="molecule type" value="Genomic_DNA"/>
</dbReference>
<feature type="transmembrane region" description="Helical" evidence="6">
    <location>
        <begin position="6"/>
        <end position="23"/>
    </location>
</feature>
<sequence length="546" mass="58706">MDILITLLAGLGFIFIGTHYLTVNMKQAAGPRFRRVVRQATVSPWRAAAVGIGSGAMIQSTNAVTFIVVGLVSAGAVTVQAGMPIVTWCYAGTTLRLLLVSIDVALLTYALVAAVGIAYFLEYHKSASYGYLINAIMGLALLMVGVDLTAHAATPIGQSQTMRDVLAVADQFYYWGFIAGTLFATFMQGMTVSIIAVALSQAGVLGVDQTMLIVVGANVGSGIMSWMQGSALKGTERQLSVYQVLLKALGALILLPLLSLEHFAGVPTVAALVGAVTADAAFQVTLVHWLYQIVAALAASLLNGPMYAIVHRLSPPSVEEELSRPEHLYAPPVEDPVAVAGQADREQRRLLRRLPDFLGELRPEEHDGKPTAMAVLQRSGKALAGEIRGFLTEAMACTPHGRATDRLYQLWNANEVLVTLHDELAAFVKAMPKRGKDPAADRLIVNLTEGLHALLDVVALELDGDEPFDPEMLARLTADRSSMMLRVRDGIANQDPPLPTDIRLALWKATDLFERINWLLRRYAWSLGSIAPAAEETTPAAQPVPA</sequence>
<evidence type="ECO:0000256" key="2">
    <source>
        <dbReference type="ARBA" id="ARBA00022475"/>
    </source>
</evidence>
<dbReference type="PANTHER" id="PTHR10010:SF46">
    <property type="entry name" value="SODIUM-DEPENDENT PHOSPHATE TRANSPORT PROTEIN 2B"/>
    <property type="match status" value="1"/>
</dbReference>
<evidence type="ECO:0000313" key="7">
    <source>
        <dbReference type="EMBL" id="NYZ23427.1"/>
    </source>
</evidence>
<dbReference type="Pfam" id="PF02690">
    <property type="entry name" value="Na_Pi_cotrans"/>
    <property type="match status" value="2"/>
</dbReference>
<keyword evidence="4 6" id="KW-1133">Transmembrane helix</keyword>
<organism evidence="7 8">
    <name type="scientific">Azospirillum oleiclasticum</name>
    <dbReference type="NCBI Taxonomy" id="2735135"/>
    <lineage>
        <taxon>Bacteria</taxon>
        <taxon>Pseudomonadati</taxon>
        <taxon>Pseudomonadota</taxon>
        <taxon>Alphaproteobacteria</taxon>
        <taxon>Rhodospirillales</taxon>
        <taxon>Azospirillaceae</taxon>
        <taxon>Azospirillum</taxon>
    </lineage>
</organism>
<comment type="subcellular location">
    <subcellularLocation>
        <location evidence="1">Cell membrane</location>
        <topology evidence="1">Multi-pass membrane protein</topology>
    </subcellularLocation>
</comment>
<keyword evidence="5 6" id="KW-0472">Membrane</keyword>
<dbReference type="RefSeq" id="WP_180285204.1">
    <property type="nucleotide sequence ID" value="NZ_JABFDB010000027.1"/>
</dbReference>
<keyword evidence="2" id="KW-1003">Cell membrane</keyword>
<keyword evidence="8" id="KW-1185">Reference proteome</keyword>
<dbReference type="InterPro" id="IPR003841">
    <property type="entry name" value="Na/Pi_transpt"/>
</dbReference>
<proteinExistence type="predicted"/>
<evidence type="ECO:0000313" key="8">
    <source>
        <dbReference type="Proteomes" id="UP000584642"/>
    </source>
</evidence>
<accession>A0ABX2TH82</accession>